<dbReference type="GO" id="GO:0051607">
    <property type="term" value="P:defense response to virus"/>
    <property type="evidence" value="ECO:0007669"/>
    <property type="project" value="UniProtKB-KW"/>
</dbReference>
<evidence type="ECO:0000256" key="2">
    <source>
        <dbReference type="ARBA" id="ARBA00005700"/>
    </source>
</evidence>
<dbReference type="GO" id="GO:0004527">
    <property type="term" value="F:exonuclease activity"/>
    <property type="evidence" value="ECO:0007669"/>
    <property type="project" value="UniProtKB-KW"/>
</dbReference>
<dbReference type="InterPro" id="IPR043128">
    <property type="entry name" value="Rev_trsase/Diguanyl_cyclase"/>
</dbReference>
<keyword evidence="8" id="KW-0378">Hydrolase</keyword>
<dbReference type="STRING" id="263852.SAMN02745116_01388"/>
<evidence type="ECO:0000256" key="9">
    <source>
        <dbReference type="ARBA" id="ARBA00022839"/>
    </source>
</evidence>
<dbReference type="Gene3D" id="1.10.3210.10">
    <property type="entry name" value="Hypothetical protein af1432"/>
    <property type="match status" value="1"/>
</dbReference>
<dbReference type="GO" id="GO:0004519">
    <property type="term" value="F:endonuclease activity"/>
    <property type="evidence" value="ECO:0007669"/>
    <property type="project" value="UniProtKB-KW"/>
</dbReference>
<comment type="cofactor">
    <cofactor evidence="1">
        <name>a divalent metal cation</name>
        <dbReference type="ChEBI" id="CHEBI:60240"/>
    </cofactor>
</comment>
<dbReference type="PANTHER" id="PTHR36528:SF1">
    <property type="entry name" value="CRISPR SYSTEM SINGLE-STRAND-SPECIFIC DEOXYRIBONUCLEASE CAS10_CSM1 (SUBTYPE III-A)"/>
    <property type="match status" value="1"/>
</dbReference>
<dbReference type="InterPro" id="IPR048693">
    <property type="entry name" value="Cmr2-like_C"/>
</dbReference>
<dbReference type="AlphaFoldDB" id="A0A1T4ND71"/>
<sequence length="769" mass="88775">MVKEMEEKQVALFFGAALHDIGKVVQRATGEKVRHSKVGCDFLKDYTKNKEILTSVAHHHYQEISQSKIADNDLGYITYIADNIASGVDRRESEEEGNISWDTYTNQEDIFNTFGEKTTERYYKPVMLDDTKEYNQAREENHKFSQGDYAGIVTKIKDTLTKIQFEEKYADSLLNMLEGTLSFVPSSTNTKEIADISLYDHMKLTAAIANAIYEYAKEKEITDYKEKFFEKAEEFYEEEAFLLYSFDLSGIQDFIYTIVSSGAQQQLRSRSFYLEMIAEVAVDNLLRENSLTRANLLYSGGGHAYIILPNTEFARTAIEKVGQEMNEWLMETFGAKLYFAFGYTHFCANKVMQGNDPKEYSKIFRKVSKQISEKKLHRYDAETIEKLNRGGKKEGRECRVCRSIDNLPEVDEEETSICQMCKNLEKFSKDIQKEKYFELNEQFGLEVGKNQFLKVVSEKAIKAGEVKGKIYVKNQFATGESIGTHIWVADYASEKDIGEYAKMETVIRENEKLGIRRLAVLRCDVDNLGLGFMIGFSKQNGGKFQTLSRTATFSRVMSQFFKLYMNQFAKDYEVTIVYSGGDDVFAIGQWKSVIDFAIKLDDELKTFSNHKLSLSSGIGIFGGKTPVNILAHQTGELEESAKGVDNKNGIALFSSKFTYSYELFVEKIYNEKLPFIRNFFNNQNEKGKAFIYKLLSLIRERNEKERITFARLAYFLARLEDSMKKDDKKLFKEFKEQFKTWFDDKENAEQLECAIMLYIYETRKDGEHE</sequence>
<dbReference type="NCBIfam" id="TIGR02578">
    <property type="entry name" value="cas_TM1811_Csm1"/>
    <property type="match status" value="1"/>
</dbReference>
<evidence type="ECO:0000259" key="13">
    <source>
        <dbReference type="PROSITE" id="PS50887"/>
    </source>
</evidence>
<dbReference type="InterPro" id="IPR006674">
    <property type="entry name" value="HD_domain"/>
</dbReference>
<dbReference type="Pfam" id="PF20824">
    <property type="entry name" value="Cmr2_hel_dom2"/>
    <property type="match status" value="1"/>
</dbReference>
<dbReference type="Proteomes" id="UP000190328">
    <property type="component" value="Unassembled WGS sequence"/>
</dbReference>
<keyword evidence="11" id="KW-0051">Antiviral defense</keyword>
<keyword evidence="5" id="KW-0540">Nuclease</keyword>
<dbReference type="RefSeq" id="WP_234984637.1">
    <property type="nucleotide sequence ID" value="NZ_FUXI01000014.1"/>
</dbReference>
<evidence type="ECO:0000256" key="5">
    <source>
        <dbReference type="ARBA" id="ARBA00022722"/>
    </source>
</evidence>
<keyword evidence="10" id="KW-0067">ATP-binding</keyword>
<evidence type="ECO:0000256" key="3">
    <source>
        <dbReference type="ARBA" id="ARBA00014333"/>
    </source>
</evidence>
<organism evidence="14 15">
    <name type="scientific">Pilibacter termitis</name>
    <dbReference type="NCBI Taxonomy" id="263852"/>
    <lineage>
        <taxon>Bacteria</taxon>
        <taxon>Bacillati</taxon>
        <taxon>Bacillota</taxon>
        <taxon>Bacilli</taxon>
        <taxon>Lactobacillales</taxon>
        <taxon>Enterococcaceae</taxon>
        <taxon>Pilibacter</taxon>
    </lineage>
</organism>
<evidence type="ECO:0000256" key="11">
    <source>
        <dbReference type="ARBA" id="ARBA00023118"/>
    </source>
</evidence>
<keyword evidence="6" id="KW-0547">Nucleotide-binding</keyword>
<dbReference type="Pfam" id="PF18211">
    <property type="entry name" value="Csm1_B"/>
    <property type="match status" value="1"/>
</dbReference>
<proteinExistence type="inferred from homology"/>
<dbReference type="InterPro" id="IPR013408">
    <property type="entry name" value="Cas10/Csm1"/>
</dbReference>
<evidence type="ECO:0000256" key="10">
    <source>
        <dbReference type="ARBA" id="ARBA00022840"/>
    </source>
</evidence>
<dbReference type="Pfam" id="PF01966">
    <property type="entry name" value="HD"/>
    <property type="match status" value="1"/>
</dbReference>
<dbReference type="PANTHER" id="PTHR36528">
    <property type="entry name" value="CRISPR SYSTEM SINGLE-STRAND-SPECIFIC DEOXYRIBONUCLEASE CAS10/CSM1 (SUBTYPE III-A)"/>
    <property type="match status" value="1"/>
</dbReference>
<evidence type="ECO:0000256" key="4">
    <source>
        <dbReference type="ARBA" id="ARBA00022679"/>
    </source>
</evidence>
<dbReference type="GO" id="GO:0005524">
    <property type="term" value="F:ATP binding"/>
    <property type="evidence" value="ECO:0007669"/>
    <property type="project" value="UniProtKB-KW"/>
</dbReference>
<keyword evidence="7" id="KW-0255">Endonuclease</keyword>
<keyword evidence="15" id="KW-1185">Reference proteome</keyword>
<dbReference type="Gene3D" id="3.30.70.270">
    <property type="match status" value="1"/>
</dbReference>
<dbReference type="InterPro" id="IPR000160">
    <property type="entry name" value="GGDEF_dom"/>
</dbReference>
<dbReference type="GO" id="GO:0016740">
    <property type="term" value="F:transferase activity"/>
    <property type="evidence" value="ECO:0007669"/>
    <property type="project" value="UniProtKB-KW"/>
</dbReference>
<name>A0A1T4ND71_9ENTE</name>
<dbReference type="Pfam" id="PF22335">
    <property type="entry name" value="Cas10-Cmr2_palm2"/>
    <property type="match status" value="1"/>
</dbReference>
<keyword evidence="9" id="KW-0269">Exonuclease</keyword>
<reference evidence="14 15" key="1">
    <citation type="submission" date="2017-02" db="EMBL/GenBank/DDBJ databases">
        <authorList>
            <person name="Peterson S.W."/>
        </authorList>
    </citation>
    <scope>NUCLEOTIDE SEQUENCE [LARGE SCALE GENOMIC DNA]</scope>
    <source>
        <strain evidence="14 15">ATCC BAA-1030</strain>
    </source>
</reference>
<dbReference type="PROSITE" id="PS50887">
    <property type="entry name" value="GGDEF"/>
    <property type="match status" value="1"/>
</dbReference>
<dbReference type="InterPro" id="IPR052117">
    <property type="entry name" value="Cas10/Csm1_subtype-III-A"/>
</dbReference>
<evidence type="ECO:0000313" key="14">
    <source>
        <dbReference type="EMBL" id="SJZ77204.1"/>
    </source>
</evidence>
<evidence type="ECO:0000256" key="8">
    <source>
        <dbReference type="ARBA" id="ARBA00022801"/>
    </source>
</evidence>
<dbReference type="SUPFAM" id="SSF109604">
    <property type="entry name" value="HD-domain/PDEase-like"/>
    <property type="match status" value="1"/>
</dbReference>
<keyword evidence="4" id="KW-0808">Transferase</keyword>
<gene>
    <name evidence="14" type="ORF">SAMN02745116_01388</name>
</gene>
<comment type="similarity">
    <text evidence="2">Belongs to the CRISPR-associated Cas10/Csm1 family.</text>
</comment>
<evidence type="ECO:0000313" key="15">
    <source>
        <dbReference type="Proteomes" id="UP000190328"/>
    </source>
</evidence>
<accession>A0A1T4ND71</accession>
<dbReference type="CDD" id="cd09680">
    <property type="entry name" value="Cas10_III"/>
    <property type="match status" value="1"/>
</dbReference>
<protein>
    <recommendedName>
        <fullName evidence="3">CRISPR system single-strand-specific deoxyribonuclease Cas10/Csm1 (subtype III-A)</fullName>
    </recommendedName>
    <alternativeName>
        <fullName evidence="12">Cyclic oligoadenylate synthase</fullName>
    </alternativeName>
</protein>
<feature type="domain" description="GGDEF" evidence="13">
    <location>
        <begin position="516"/>
        <end position="655"/>
    </location>
</feature>
<dbReference type="InterPro" id="IPR041062">
    <property type="entry name" value="Csm1_B"/>
</dbReference>
<dbReference type="EMBL" id="FUXI01000014">
    <property type="protein sequence ID" value="SJZ77204.1"/>
    <property type="molecule type" value="Genomic_DNA"/>
</dbReference>
<evidence type="ECO:0000256" key="6">
    <source>
        <dbReference type="ARBA" id="ARBA00022741"/>
    </source>
</evidence>
<evidence type="ECO:0000256" key="12">
    <source>
        <dbReference type="ARBA" id="ARBA00032922"/>
    </source>
</evidence>
<dbReference type="InterPro" id="IPR054767">
    <property type="entry name" value="Cas10-Cmr2_palm2"/>
</dbReference>
<evidence type="ECO:0000256" key="1">
    <source>
        <dbReference type="ARBA" id="ARBA00001968"/>
    </source>
</evidence>
<evidence type="ECO:0000256" key="7">
    <source>
        <dbReference type="ARBA" id="ARBA00022759"/>
    </source>
</evidence>